<comment type="caution">
    <text evidence="4">The sequence shown here is derived from an EMBL/GenBank/DDBJ whole genome shotgun (WGS) entry which is preliminary data.</text>
</comment>
<protein>
    <recommendedName>
        <fullName evidence="3">Nephrocystin 3-like N-terminal domain-containing protein</fullName>
    </recommendedName>
</protein>
<feature type="domain" description="Nephrocystin 3-like N-terminal" evidence="3">
    <location>
        <begin position="215"/>
        <end position="383"/>
    </location>
</feature>
<evidence type="ECO:0000259" key="3">
    <source>
        <dbReference type="Pfam" id="PF24883"/>
    </source>
</evidence>
<keyword evidence="5" id="KW-1185">Reference proteome</keyword>
<dbReference type="PANTHER" id="PTHR10039:SF5">
    <property type="entry name" value="NACHT DOMAIN-CONTAINING PROTEIN"/>
    <property type="match status" value="1"/>
</dbReference>
<dbReference type="InterPro" id="IPR027417">
    <property type="entry name" value="P-loop_NTPase"/>
</dbReference>
<dbReference type="EMBL" id="JAQQWI010000007">
    <property type="protein sequence ID" value="KAK8026537.1"/>
    <property type="molecule type" value="Genomic_DNA"/>
</dbReference>
<evidence type="ECO:0000256" key="1">
    <source>
        <dbReference type="ARBA" id="ARBA00022737"/>
    </source>
</evidence>
<dbReference type="Proteomes" id="UP001396898">
    <property type="component" value="Unassembled WGS sequence"/>
</dbReference>
<dbReference type="PANTHER" id="PTHR10039">
    <property type="entry name" value="AMELOGENIN"/>
    <property type="match status" value="1"/>
</dbReference>
<feature type="region of interest" description="Disordered" evidence="2">
    <location>
        <begin position="1"/>
        <end position="35"/>
    </location>
</feature>
<keyword evidence="1" id="KW-0677">Repeat</keyword>
<name>A0ABR1S3W4_9PEZI</name>
<dbReference type="InterPro" id="IPR056884">
    <property type="entry name" value="NPHP3-like_N"/>
</dbReference>
<dbReference type="SUPFAM" id="SSF52540">
    <property type="entry name" value="P-loop containing nucleoside triphosphate hydrolases"/>
    <property type="match status" value="1"/>
</dbReference>
<accession>A0ABR1S3W4</accession>
<feature type="compositionally biased region" description="Polar residues" evidence="2">
    <location>
        <begin position="25"/>
        <end position="35"/>
    </location>
</feature>
<evidence type="ECO:0000256" key="2">
    <source>
        <dbReference type="SAM" id="MobiDB-lite"/>
    </source>
</evidence>
<proteinExistence type="predicted"/>
<organism evidence="4 5">
    <name type="scientific">Apiospora marii</name>
    <dbReference type="NCBI Taxonomy" id="335849"/>
    <lineage>
        <taxon>Eukaryota</taxon>
        <taxon>Fungi</taxon>
        <taxon>Dikarya</taxon>
        <taxon>Ascomycota</taxon>
        <taxon>Pezizomycotina</taxon>
        <taxon>Sordariomycetes</taxon>
        <taxon>Xylariomycetidae</taxon>
        <taxon>Amphisphaeriales</taxon>
        <taxon>Apiosporaceae</taxon>
        <taxon>Apiospora</taxon>
    </lineage>
</organism>
<dbReference type="Gene3D" id="3.40.50.300">
    <property type="entry name" value="P-loop containing nucleotide triphosphate hydrolases"/>
    <property type="match status" value="1"/>
</dbReference>
<evidence type="ECO:0000313" key="4">
    <source>
        <dbReference type="EMBL" id="KAK8026537.1"/>
    </source>
</evidence>
<dbReference type="Pfam" id="PF24883">
    <property type="entry name" value="NPHP3_N"/>
    <property type="match status" value="1"/>
</dbReference>
<sequence>MAPTPGPIVDPRSPSPATAADSSRDAAQSTEFSGNTVGNNARIHLGHKHLALCVLQQAIRSKVAEPGHIFTNARLPDAKAVLPKSYSIEKSTLPKNELSEVYSVEILLLSMVMQAKAARLVVKDTDIDDRPESFVQSLTSILVSALKNMGEDRNARSNAWLNILLSSPTPNFKVTFLAVSTHDRLLTIDGLECLESLEVSKAGDRRVQIADPAPGSNSWVWNHPALQHLRNSRSGALAIIGKPGSGKSVLGKTIVQELGERWDRSRQSSSALLLGEWFYCRRLGETFTAYTPLLKFVVWKFLTSHSPLFSYCKATYRQNPPNSLRSWTEKELEEILKCIIEDSVPLIMVFDAIDESNGDKMAKLVALVVDHPRSRTKAIFLSRPVEEFNSDFWKSRQFKLQDENRGCIQKVAKYDLAQLENIMYGSEPTNDDGPVIRTYAALRQAQSKRHPPISEGIHKSTGLKSLKSIMRGSVSNDADTSSARIHTACMQTQETRCAPRQMFEGSQYGKRPGLDTLEQHIIKRANGVILWVVLVFTHLCRLVQAKGGPPSIDELLSIVDKLPEELEDFYGVMAKNLTNSMSRRELGMAQSALKWVNTANQHKQFTIGELWDALAVLNESSSSTTNSTIIREPWDEFRNFLFLLSGSFVEIIPPTKKIALTEEETGHPRQNVKAWENFQGTMRQLRRSLAEHVIPIRDAPLRHEDFDDISEDSVIQLMHQTVKEFLTSSGRAGTFSFTEEEAFENVLQASATFVELALPGPLASISSTGPDTKTLWSSFIAKAVRYLDDVRLLSFCFQLLESNPYVPQHRTGDIRAVILPDPLMEADGDHIDELRLFGYTPSYGLLTPVLGILFFFAAETGLKHGALNYLRAINLDEEYLFATRWGNDSQYAIFMGTIMTMEFHHHAYQYILSKPRGDRAILYRYLSRMPDEKYYMSLLKSTFVKGTLKRKYGIRGSMKLSLDMEGNTVERAEKLLPLLSECAEDKILTKSKVLTIVESRGTWDTERLRTRQINAIIKNKKSIASIMSSLLESSE</sequence>
<evidence type="ECO:0000313" key="5">
    <source>
        <dbReference type="Proteomes" id="UP001396898"/>
    </source>
</evidence>
<gene>
    <name evidence="4" type="ORF">PG991_003593</name>
</gene>
<reference evidence="4 5" key="1">
    <citation type="submission" date="2023-01" db="EMBL/GenBank/DDBJ databases">
        <title>Analysis of 21 Apiospora genomes using comparative genomics revels a genus with tremendous synthesis potential of carbohydrate active enzymes and secondary metabolites.</title>
        <authorList>
            <person name="Sorensen T."/>
        </authorList>
    </citation>
    <scope>NUCLEOTIDE SEQUENCE [LARGE SCALE GENOMIC DNA]</scope>
    <source>
        <strain evidence="4 5">CBS 20057</strain>
    </source>
</reference>